<dbReference type="Proteomes" id="UP001186974">
    <property type="component" value="Unassembled WGS sequence"/>
</dbReference>
<proteinExistence type="predicted"/>
<organism evidence="1 2">
    <name type="scientific">Coniosporium uncinatum</name>
    <dbReference type="NCBI Taxonomy" id="93489"/>
    <lineage>
        <taxon>Eukaryota</taxon>
        <taxon>Fungi</taxon>
        <taxon>Dikarya</taxon>
        <taxon>Ascomycota</taxon>
        <taxon>Pezizomycotina</taxon>
        <taxon>Dothideomycetes</taxon>
        <taxon>Dothideomycetes incertae sedis</taxon>
        <taxon>Coniosporium</taxon>
    </lineage>
</organism>
<sequence>MPGLTTTTHHLAPSISTSASLTATHVLNLLSTYGADDDDDDCATSSSSTSTSCDSISQIAHSLQTAHFAAKETSDPETLVAALLHDIGQFIPMAELTELAIEVKDADGNLARIGHETLGAEYLHRLGFSGKVCALVAAHVPAKRFLCKVDREYYAGLSEASKKSLREQGGPMSEREVDEWKESGWWEDKVRLRRCDDRAKVVGLVVDGVQAYRGVLEAHLRAQGLAD</sequence>
<accession>A0ACC3D6G2</accession>
<comment type="caution">
    <text evidence="1">The sequence shown here is derived from an EMBL/GenBank/DDBJ whole genome shotgun (WGS) entry which is preliminary data.</text>
</comment>
<gene>
    <name evidence="1" type="ORF">LTS18_003780</name>
</gene>
<reference evidence="1" key="1">
    <citation type="submission" date="2024-09" db="EMBL/GenBank/DDBJ databases">
        <title>Black Yeasts Isolated from many extreme environments.</title>
        <authorList>
            <person name="Coleine C."/>
            <person name="Stajich J.E."/>
            <person name="Selbmann L."/>
        </authorList>
    </citation>
    <scope>NUCLEOTIDE SEQUENCE</scope>
    <source>
        <strain evidence="1">CCFEE 5737</strain>
    </source>
</reference>
<keyword evidence="2" id="KW-1185">Reference proteome</keyword>
<name>A0ACC3D6G2_9PEZI</name>
<evidence type="ECO:0000313" key="1">
    <source>
        <dbReference type="EMBL" id="KAK3062572.1"/>
    </source>
</evidence>
<protein>
    <submittedName>
        <fullName evidence="1">Uncharacterized protein</fullName>
    </submittedName>
</protein>
<evidence type="ECO:0000313" key="2">
    <source>
        <dbReference type="Proteomes" id="UP001186974"/>
    </source>
</evidence>
<dbReference type="EMBL" id="JAWDJW010007228">
    <property type="protein sequence ID" value="KAK3062572.1"/>
    <property type="molecule type" value="Genomic_DNA"/>
</dbReference>